<evidence type="ECO:0000256" key="4">
    <source>
        <dbReference type="ARBA" id="ARBA00022503"/>
    </source>
</evidence>
<dbReference type="GO" id="GO:0030145">
    <property type="term" value="F:manganese ion binding"/>
    <property type="evidence" value="ECO:0007669"/>
    <property type="project" value="TreeGrafter"/>
</dbReference>
<dbReference type="GO" id="GO:0005829">
    <property type="term" value="C:cytosol"/>
    <property type="evidence" value="ECO:0007669"/>
    <property type="project" value="TreeGrafter"/>
</dbReference>
<sequence length="433" mass="46724">MQSLETYGSLGTVSSLSISRLGFLMLPSNLPLARPAMSWASSLATADQEEEQAGVVLQRTVAYIGAPFCEGQNLVGTDLAPTALREAGLQAALARIGWDWEDQGDIDFKAHFRELRGAGGEATVEYQHTIQLYREWVSSGMAENFSTWVSRKRKRKRAAQGGAEEGVLSTHTPGQVDNSAMIGSGLRLVYDAVDMAARGGSFVLTVGGDHSIASASIAALHRTYPDLAVIWIDAHADANTPETSPSGHYHGMPAAHLMGWFDQEKPVDGFEWFPHKGCLSESRLAYVGLRDIDAQEGKLLRRSSVHCFTMREVDKHGIAKVIESALQAVDPNGRRPLHLSLDIDGIDPHFAPGTGTCARGGLSYREIHYICEELALTRRLVSMDLVEVNPALDAPPPSGPMHGDDPTIKASPQTVRLAAELVLSALGKTILPA</sequence>
<comment type="caution">
    <text evidence="12">The sequence shown here is derived from an EMBL/GenBank/DDBJ whole genome shotgun (WGS) entry which is preliminary data.</text>
</comment>
<evidence type="ECO:0000256" key="3">
    <source>
        <dbReference type="ARBA" id="ARBA00018123"/>
    </source>
</evidence>
<evidence type="ECO:0000256" key="10">
    <source>
        <dbReference type="RuleBase" id="RU003684"/>
    </source>
</evidence>
<evidence type="ECO:0000256" key="11">
    <source>
        <dbReference type="RuleBase" id="RU361159"/>
    </source>
</evidence>
<comment type="similarity">
    <text evidence="9 10">Belongs to the arginase family.</text>
</comment>
<evidence type="ECO:0000256" key="2">
    <source>
        <dbReference type="ARBA" id="ARBA00012168"/>
    </source>
</evidence>
<evidence type="ECO:0000256" key="5">
    <source>
        <dbReference type="ARBA" id="ARBA00022723"/>
    </source>
</evidence>
<dbReference type="InterPro" id="IPR023696">
    <property type="entry name" value="Ureohydrolase_dom_sf"/>
</dbReference>
<keyword evidence="7 11" id="KW-0464">Manganese</keyword>
<evidence type="ECO:0000256" key="8">
    <source>
        <dbReference type="ARBA" id="ARBA00047391"/>
    </source>
</evidence>
<proteinExistence type="inferred from homology"/>
<dbReference type="AlphaFoldDB" id="A0AB34IHE9"/>
<dbReference type="Proteomes" id="UP001515480">
    <property type="component" value="Unassembled WGS sequence"/>
</dbReference>
<dbReference type="GO" id="GO:0004053">
    <property type="term" value="F:arginase activity"/>
    <property type="evidence" value="ECO:0007669"/>
    <property type="project" value="UniProtKB-EC"/>
</dbReference>
<gene>
    <name evidence="12" type="ORF">AB1Y20_014035</name>
</gene>
<dbReference type="PANTHER" id="PTHR43782">
    <property type="entry name" value="ARGINASE"/>
    <property type="match status" value="1"/>
</dbReference>
<evidence type="ECO:0000256" key="1">
    <source>
        <dbReference type="ARBA" id="ARBA00005098"/>
    </source>
</evidence>
<organism evidence="12 13">
    <name type="scientific">Prymnesium parvum</name>
    <name type="common">Toxic golden alga</name>
    <dbReference type="NCBI Taxonomy" id="97485"/>
    <lineage>
        <taxon>Eukaryota</taxon>
        <taxon>Haptista</taxon>
        <taxon>Haptophyta</taxon>
        <taxon>Prymnesiophyceae</taxon>
        <taxon>Prymnesiales</taxon>
        <taxon>Prymnesiaceae</taxon>
        <taxon>Prymnesium</taxon>
    </lineage>
</organism>
<evidence type="ECO:0000256" key="6">
    <source>
        <dbReference type="ARBA" id="ARBA00022801"/>
    </source>
</evidence>
<keyword evidence="4 11" id="KW-0056">Arginine metabolism</keyword>
<dbReference type="PROSITE" id="PS51409">
    <property type="entry name" value="ARGINASE_2"/>
    <property type="match status" value="1"/>
</dbReference>
<keyword evidence="5 11" id="KW-0479">Metal-binding</keyword>
<dbReference type="FunFam" id="3.40.800.10:FF:000012">
    <property type="entry name" value="Arginase"/>
    <property type="match status" value="1"/>
</dbReference>
<evidence type="ECO:0000313" key="13">
    <source>
        <dbReference type="Proteomes" id="UP001515480"/>
    </source>
</evidence>
<dbReference type="CDD" id="cd09989">
    <property type="entry name" value="Arginase"/>
    <property type="match status" value="1"/>
</dbReference>
<dbReference type="InterPro" id="IPR006035">
    <property type="entry name" value="Ureohydrolase"/>
</dbReference>
<dbReference type="NCBIfam" id="TIGR01229">
    <property type="entry name" value="rocF_arginase"/>
    <property type="match status" value="1"/>
</dbReference>
<comment type="cofactor">
    <cofactor evidence="11">
        <name>Mn(2+)</name>
        <dbReference type="ChEBI" id="CHEBI:29035"/>
    </cofactor>
    <text evidence="11">Binds 2 manganese ions per subunit.</text>
</comment>
<dbReference type="Pfam" id="PF00491">
    <property type="entry name" value="Arginase"/>
    <property type="match status" value="1"/>
</dbReference>
<comment type="catalytic activity">
    <reaction evidence="8 11">
        <text>L-arginine + H2O = urea + L-ornithine</text>
        <dbReference type="Rhea" id="RHEA:20569"/>
        <dbReference type="ChEBI" id="CHEBI:15377"/>
        <dbReference type="ChEBI" id="CHEBI:16199"/>
        <dbReference type="ChEBI" id="CHEBI:32682"/>
        <dbReference type="ChEBI" id="CHEBI:46911"/>
        <dbReference type="EC" id="3.5.3.1"/>
    </reaction>
</comment>
<accession>A0AB34IHE9</accession>
<dbReference type="PANTHER" id="PTHR43782:SF3">
    <property type="entry name" value="ARGINASE"/>
    <property type="match status" value="1"/>
</dbReference>
<comment type="pathway">
    <text evidence="1">Nitrogen metabolism; urea cycle; L-ornithine and urea from L-arginine: step 1/1.</text>
</comment>
<dbReference type="PRINTS" id="PR00116">
    <property type="entry name" value="ARGINASE"/>
</dbReference>
<dbReference type="Gene3D" id="3.40.800.10">
    <property type="entry name" value="Ureohydrolase domain"/>
    <property type="match status" value="1"/>
</dbReference>
<protein>
    <recommendedName>
        <fullName evidence="3 11">Arginase</fullName>
        <ecNumber evidence="2 11">3.5.3.1</ecNumber>
    </recommendedName>
</protein>
<keyword evidence="13" id="KW-1185">Reference proteome</keyword>
<dbReference type="EC" id="3.5.3.1" evidence="2 11"/>
<reference evidence="12 13" key="1">
    <citation type="journal article" date="2024" name="Science">
        <title>Giant polyketide synthase enzymes in the biosynthesis of giant marine polyether toxins.</title>
        <authorList>
            <person name="Fallon T.R."/>
            <person name="Shende V.V."/>
            <person name="Wierzbicki I.H."/>
            <person name="Pendleton A.L."/>
            <person name="Watervoot N.F."/>
            <person name="Auber R.P."/>
            <person name="Gonzalez D.J."/>
            <person name="Wisecaver J.H."/>
            <person name="Moore B.S."/>
        </authorList>
    </citation>
    <scope>NUCLEOTIDE SEQUENCE [LARGE SCALE GENOMIC DNA]</scope>
    <source>
        <strain evidence="12 13">12B1</strain>
    </source>
</reference>
<name>A0AB34IHE9_PRYPA</name>
<dbReference type="InterPro" id="IPR014033">
    <property type="entry name" value="Arginase"/>
</dbReference>
<evidence type="ECO:0000256" key="7">
    <source>
        <dbReference type="ARBA" id="ARBA00023211"/>
    </source>
</evidence>
<evidence type="ECO:0000256" key="9">
    <source>
        <dbReference type="PROSITE-ProRule" id="PRU00742"/>
    </source>
</evidence>
<dbReference type="EMBL" id="JBGBPQ010000027">
    <property type="protein sequence ID" value="KAL1498725.1"/>
    <property type="molecule type" value="Genomic_DNA"/>
</dbReference>
<keyword evidence="6 10" id="KW-0378">Hydrolase</keyword>
<dbReference type="GO" id="GO:0006525">
    <property type="term" value="P:arginine metabolic process"/>
    <property type="evidence" value="ECO:0007669"/>
    <property type="project" value="UniProtKB-KW"/>
</dbReference>
<dbReference type="InterPro" id="IPR020855">
    <property type="entry name" value="Ureohydrolase_Mn_BS"/>
</dbReference>
<evidence type="ECO:0000313" key="12">
    <source>
        <dbReference type="EMBL" id="KAL1498725.1"/>
    </source>
</evidence>
<dbReference type="GO" id="GO:0005634">
    <property type="term" value="C:nucleus"/>
    <property type="evidence" value="ECO:0007669"/>
    <property type="project" value="TreeGrafter"/>
</dbReference>
<dbReference type="SUPFAM" id="SSF52768">
    <property type="entry name" value="Arginase/deacetylase"/>
    <property type="match status" value="1"/>
</dbReference>
<dbReference type="PROSITE" id="PS01053">
    <property type="entry name" value="ARGINASE_1"/>
    <property type="match status" value="1"/>
</dbReference>